<dbReference type="AlphaFoldDB" id="A0A1T0ASP7"/>
<dbReference type="OrthoDB" id="5678902at2"/>
<keyword evidence="2" id="KW-1185">Reference proteome</keyword>
<protein>
    <submittedName>
        <fullName evidence="1">Uncharacterized protein</fullName>
    </submittedName>
</protein>
<reference evidence="1 2" key="1">
    <citation type="submission" date="2017-02" db="EMBL/GenBank/DDBJ databases">
        <title>Draft genome sequence of Haemophilus paracuniculus CCUG 43573 type strain.</title>
        <authorList>
            <person name="Engstrom-Jakobsson H."/>
            <person name="Salva-Serra F."/>
            <person name="Thorell K."/>
            <person name="Gonzales-Siles L."/>
            <person name="Karlsson R."/>
            <person name="Boulund F."/>
            <person name="Engstrand L."/>
            <person name="Kristiansson E."/>
            <person name="Moore E."/>
        </authorList>
    </citation>
    <scope>NUCLEOTIDE SEQUENCE [LARGE SCALE GENOMIC DNA]</scope>
    <source>
        <strain evidence="1 2">CCUG 43573</strain>
    </source>
</reference>
<gene>
    <name evidence="1" type="ORF">B0187_06020</name>
</gene>
<accession>A0A1T0ASP7</accession>
<sequence>MIYELKTELRYKLRIAMASFWDDDDFEVSINVTPDFDGYNRNVDDDCVVIDFDLLFTSLNREMEAYFLTCECGVSEDVGIDAPITSKILNDTIIWDIPIEDYGDILAKPYSNYSEGILRLIFDKTQYTQATFQLIRELKLLAKEGIKTAGLTEQDFTCSYGMADWFLPKLATKYAHITHLPIKTFNPYDCSSLDFIEKYPVD</sequence>
<dbReference type="EMBL" id="MUYA01000007">
    <property type="protein sequence ID" value="OOR99311.1"/>
    <property type="molecule type" value="Genomic_DNA"/>
</dbReference>
<evidence type="ECO:0000313" key="2">
    <source>
        <dbReference type="Proteomes" id="UP000190867"/>
    </source>
</evidence>
<dbReference type="RefSeq" id="WP_078236958.1">
    <property type="nucleotide sequence ID" value="NZ_MUYA01000007.1"/>
</dbReference>
<proteinExistence type="predicted"/>
<name>A0A1T0ASP7_9PAST</name>
<evidence type="ECO:0000313" key="1">
    <source>
        <dbReference type="EMBL" id="OOR99311.1"/>
    </source>
</evidence>
<dbReference type="STRING" id="734.B0187_06020"/>
<comment type="caution">
    <text evidence="1">The sequence shown here is derived from an EMBL/GenBank/DDBJ whole genome shotgun (WGS) entry which is preliminary data.</text>
</comment>
<dbReference type="Proteomes" id="UP000190867">
    <property type="component" value="Unassembled WGS sequence"/>
</dbReference>
<organism evidence="1 2">
    <name type="scientific">Haemophilus paracuniculus</name>
    <dbReference type="NCBI Taxonomy" id="734"/>
    <lineage>
        <taxon>Bacteria</taxon>
        <taxon>Pseudomonadati</taxon>
        <taxon>Pseudomonadota</taxon>
        <taxon>Gammaproteobacteria</taxon>
        <taxon>Pasteurellales</taxon>
        <taxon>Pasteurellaceae</taxon>
        <taxon>Haemophilus</taxon>
    </lineage>
</organism>